<evidence type="ECO:0000259" key="8">
    <source>
        <dbReference type="Pfam" id="PF01035"/>
    </source>
</evidence>
<dbReference type="GO" id="GO:0003727">
    <property type="term" value="F:single-stranded RNA binding"/>
    <property type="evidence" value="ECO:0007669"/>
    <property type="project" value="TreeGrafter"/>
</dbReference>
<dbReference type="AlphaFoldDB" id="A0A7C4LLD6"/>
<feature type="domain" description="Methylated-DNA-[protein]-cysteine S-methyltransferase DNA binding" evidence="8">
    <location>
        <begin position="26"/>
        <end position="95"/>
    </location>
</feature>
<evidence type="ECO:0000256" key="3">
    <source>
        <dbReference type="ARBA" id="ARBA00022722"/>
    </source>
</evidence>
<evidence type="ECO:0000256" key="2">
    <source>
        <dbReference type="ARBA" id="ARBA00022490"/>
    </source>
</evidence>
<evidence type="ECO:0000256" key="7">
    <source>
        <dbReference type="SAM" id="MobiDB-lite"/>
    </source>
</evidence>
<dbReference type="EMBL" id="DSVQ01000012">
    <property type="protein sequence ID" value="HGT39534.1"/>
    <property type="molecule type" value="Genomic_DNA"/>
</dbReference>
<proteinExistence type="predicted"/>
<accession>A0A7C4LLD6</accession>
<sequence>MPLVPSTGRRMPGWTLPPLPDLHDALRSLLREIPPGRVTTYGDLARQLGDVGAARWVAETLGQVAPDFGPSHRVVRKSGELPAGSAQRERLRAEGCPLLPEGRVDVARAAFPLRDVGQPLQTLREWQRGLAEVVTLPAWSAVPATIGGIDVSYAADHMAVAAYVSVNVATAELQWSCVVSRDVPFPYIPGYLTFREAPILLDLLAAVRRQHALDPVILVDGSGRLHPRRSGIAVAVGLLADCATIGVSKHQLCGQVTADRPVEGCPGIALNGEVVGAKLDGGSHRRTLYVSPGHGIDLHSAVRFTREVWRRERWPLPIWQADRLSRAAARTASIMSQDASQGRMPSQRQST</sequence>
<dbReference type="PANTHER" id="PTHR28511:SF1">
    <property type="entry name" value="ENDONUCLEASE V"/>
    <property type="match status" value="1"/>
</dbReference>
<dbReference type="InterPro" id="IPR036217">
    <property type="entry name" value="MethylDNA_cys_MeTrfase_DNAb"/>
</dbReference>
<dbReference type="Gene3D" id="3.30.2170.10">
    <property type="entry name" value="archaeoglobus fulgidus dsm 4304 superfamily"/>
    <property type="match status" value="1"/>
</dbReference>
<dbReference type="Pfam" id="PF04493">
    <property type="entry name" value="Endonuclease_5"/>
    <property type="match status" value="1"/>
</dbReference>
<comment type="caution">
    <text evidence="9">The sequence shown here is derived from an EMBL/GenBank/DDBJ whole genome shotgun (WGS) entry which is preliminary data.</text>
</comment>
<keyword evidence="3" id="KW-0540">Nuclease</keyword>
<reference evidence="9" key="1">
    <citation type="journal article" date="2020" name="mSystems">
        <title>Genome- and Community-Level Interaction Insights into Carbon Utilization and Element Cycling Functions of Hydrothermarchaeota in Hydrothermal Sediment.</title>
        <authorList>
            <person name="Zhou Z."/>
            <person name="Liu Y."/>
            <person name="Xu W."/>
            <person name="Pan J."/>
            <person name="Luo Z.H."/>
            <person name="Li M."/>
        </authorList>
    </citation>
    <scope>NUCLEOTIDE SEQUENCE [LARGE SCALE GENOMIC DNA]</scope>
    <source>
        <strain evidence="9">SpSt-508</strain>
    </source>
</reference>
<evidence type="ECO:0000313" key="9">
    <source>
        <dbReference type="EMBL" id="HGT39534.1"/>
    </source>
</evidence>
<evidence type="ECO:0000256" key="5">
    <source>
        <dbReference type="ARBA" id="ARBA00022763"/>
    </source>
</evidence>
<keyword evidence="4" id="KW-0255">Endonuclease</keyword>
<dbReference type="GO" id="GO:0006281">
    <property type="term" value="P:DNA repair"/>
    <property type="evidence" value="ECO:0007669"/>
    <property type="project" value="InterPro"/>
</dbReference>
<evidence type="ECO:0000256" key="4">
    <source>
        <dbReference type="ARBA" id="ARBA00022759"/>
    </source>
</evidence>
<evidence type="ECO:0000256" key="6">
    <source>
        <dbReference type="ARBA" id="ARBA00022801"/>
    </source>
</evidence>
<dbReference type="GO" id="GO:0005737">
    <property type="term" value="C:cytoplasm"/>
    <property type="evidence" value="ECO:0007669"/>
    <property type="project" value="UniProtKB-SubCell"/>
</dbReference>
<comment type="subcellular location">
    <subcellularLocation>
        <location evidence="1">Cytoplasm</location>
    </subcellularLocation>
</comment>
<keyword evidence="6" id="KW-0378">Hydrolase</keyword>
<dbReference type="InterPro" id="IPR007581">
    <property type="entry name" value="Endonuclease-V"/>
</dbReference>
<protein>
    <recommendedName>
        <fullName evidence="8">Methylated-DNA-[protein]-cysteine S-methyltransferase DNA binding domain-containing protein</fullName>
    </recommendedName>
</protein>
<feature type="compositionally biased region" description="Polar residues" evidence="7">
    <location>
        <begin position="333"/>
        <end position="351"/>
    </location>
</feature>
<evidence type="ECO:0000256" key="1">
    <source>
        <dbReference type="ARBA" id="ARBA00004496"/>
    </source>
</evidence>
<dbReference type="InterPro" id="IPR036388">
    <property type="entry name" value="WH-like_DNA-bd_sf"/>
</dbReference>
<organism evidence="9">
    <name type="scientific">Schlesneria paludicola</name>
    <dbReference type="NCBI Taxonomy" id="360056"/>
    <lineage>
        <taxon>Bacteria</taxon>
        <taxon>Pseudomonadati</taxon>
        <taxon>Planctomycetota</taxon>
        <taxon>Planctomycetia</taxon>
        <taxon>Planctomycetales</taxon>
        <taxon>Planctomycetaceae</taxon>
        <taxon>Schlesneria</taxon>
    </lineage>
</organism>
<dbReference type="PANTHER" id="PTHR28511">
    <property type="entry name" value="ENDONUCLEASE V"/>
    <property type="match status" value="1"/>
</dbReference>
<dbReference type="CDD" id="cd06445">
    <property type="entry name" value="ATase"/>
    <property type="match status" value="1"/>
</dbReference>
<dbReference type="Gene3D" id="1.10.10.10">
    <property type="entry name" value="Winged helix-like DNA-binding domain superfamily/Winged helix DNA-binding domain"/>
    <property type="match status" value="1"/>
</dbReference>
<gene>
    <name evidence="9" type="ORF">ENS64_09775</name>
</gene>
<dbReference type="CDD" id="cd06559">
    <property type="entry name" value="Endonuclease_V"/>
    <property type="match status" value="1"/>
</dbReference>
<name>A0A7C4LLD6_9PLAN</name>
<feature type="region of interest" description="Disordered" evidence="7">
    <location>
        <begin position="332"/>
        <end position="351"/>
    </location>
</feature>
<keyword evidence="2" id="KW-0963">Cytoplasm</keyword>
<dbReference type="SUPFAM" id="SSF46767">
    <property type="entry name" value="Methylated DNA-protein cysteine methyltransferase, C-terminal domain"/>
    <property type="match status" value="1"/>
</dbReference>
<keyword evidence="5" id="KW-0227">DNA damage</keyword>
<dbReference type="GO" id="GO:0016891">
    <property type="term" value="F:RNA endonuclease activity producing 5'-phosphomonoesters, hydrolytic mechanism"/>
    <property type="evidence" value="ECO:0007669"/>
    <property type="project" value="TreeGrafter"/>
</dbReference>
<dbReference type="Pfam" id="PF01035">
    <property type="entry name" value="DNA_binding_1"/>
    <property type="match status" value="1"/>
</dbReference>
<dbReference type="InterPro" id="IPR014048">
    <property type="entry name" value="MethylDNA_cys_MeTrfase_DNA-bd"/>
</dbReference>